<dbReference type="PROSITE" id="PS51273">
    <property type="entry name" value="GATASE_TYPE_1"/>
    <property type="match status" value="1"/>
</dbReference>
<evidence type="ECO:0000256" key="2">
    <source>
        <dbReference type="ARBA" id="ARBA00012918"/>
    </source>
</evidence>
<protein>
    <recommendedName>
        <fullName evidence="2">glutaminase</fullName>
        <ecNumber evidence="2">3.5.1.2</ecNumber>
    </recommendedName>
</protein>
<dbReference type="GO" id="GO:0005829">
    <property type="term" value="C:cytosol"/>
    <property type="evidence" value="ECO:0007669"/>
    <property type="project" value="TreeGrafter"/>
</dbReference>
<evidence type="ECO:0000256" key="7">
    <source>
        <dbReference type="PIRSR" id="PIRSR005639-1"/>
    </source>
</evidence>
<dbReference type="GO" id="GO:0004359">
    <property type="term" value="F:glutaminase activity"/>
    <property type="evidence" value="ECO:0007669"/>
    <property type="project" value="UniProtKB-EC"/>
</dbReference>
<dbReference type="NCBIfam" id="TIGR03800">
    <property type="entry name" value="PLP_synth_Pdx2"/>
    <property type="match status" value="1"/>
</dbReference>
<dbReference type="GO" id="GO:1903600">
    <property type="term" value="C:glutaminase complex"/>
    <property type="evidence" value="ECO:0007669"/>
    <property type="project" value="TreeGrafter"/>
</dbReference>
<feature type="binding site" evidence="8">
    <location>
        <begin position="142"/>
        <end position="143"/>
    </location>
    <ligand>
        <name>L-glutamine</name>
        <dbReference type="ChEBI" id="CHEBI:58359"/>
    </ligand>
</feature>
<feature type="binding site" evidence="8">
    <location>
        <begin position="46"/>
        <end position="48"/>
    </location>
    <ligand>
        <name>L-glutamine</name>
        <dbReference type="ChEBI" id="CHEBI:58359"/>
    </ligand>
</feature>
<dbReference type="GO" id="GO:0008614">
    <property type="term" value="P:pyridoxine metabolic process"/>
    <property type="evidence" value="ECO:0007669"/>
    <property type="project" value="TreeGrafter"/>
</dbReference>
<dbReference type="PANTHER" id="PTHR31559">
    <property type="entry name" value="PYRIDOXAL 5'-PHOSPHATE SYNTHASE SUBUNIT SNO"/>
    <property type="match status" value="1"/>
</dbReference>
<name>A0A0C9RQE4_9CONI</name>
<dbReference type="InterPro" id="IPR021196">
    <property type="entry name" value="PdxT/SNO_CS"/>
</dbReference>
<dbReference type="AlphaFoldDB" id="A0A0C9RQE4"/>
<dbReference type="EC" id="3.5.1.2" evidence="2"/>
<keyword evidence="5" id="KW-0456">Lyase</keyword>
<dbReference type="PROSITE" id="PS51130">
    <property type="entry name" value="PDXT_SNO_2"/>
    <property type="match status" value="1"/>
</dbReference>
<evidence type="ECO:0000256" key="1">
    <source>
        <dbReference type="ARBA" id="ARBA00008345"/>
    </source>
</evidence>
<keyword evidence="4" id="KW-0315">Glutamine amidotransferase</keyword>
<dbReference type="InterPro" id="IPR029062">
    <property type="entry name" value="Class_I_gatase-like"/>
</dbReference>
<comment type="similarity">
    <text evidence="1">Belongs to the glutaminase PdxT/SNO family.</text>
</comment>
<feature type="active site" description="Charge relay system" evidence="7">
    <location>
        <position position="203"/>
    </location>
</feature>
<proteinExistence type="inferred from homology"/>
<dbReference type="GO" id="GO:0042823">
    <property type="term" value="P:pyridoxal phosphate biosynthetic process"/>
    <property type="evidence" value="ECO:0007669"/>
    <property type="project" value="InterPro"/>
</dbReference>
<evidence type="ECO:0000256" key="5">
    <source>
        <dbReference type="ARBA" id="ARBA00023239"/>
    </source>
</evidence>
<dbReference type="FunFam" id="3.40.50.880:FF:000038">
    <property type="entry name" value="Predicted protein"/>
    <property type="match status" value="1"/>
</dbReference>
<dbReference type="CDD" id="cd01749">
    <property type="entry name" value="GATase1_PB"/>
    <property type="match status" value="1"/>
</dbReference>
<evidence type="ECO:0000256" key="8">
    <source>
        <dbReference type="PIRSR" id="PIRSR005639-2"/>
    </source>
</evidence>
<dbReference type="HAMAP" id="MF_01615">
    <property type="entry name" value="PdxT"/>
    <property type="match status" value="1"/>
</dbReference>
<feature type="region of interest" description="Disordered" evidence="9">
    <location>
        <begin position="225"/>
        <end position="246"/>
    </location>
</feature>
<evidence type="ECO:0000256" key="3">
    <source>
        <dbReference type="ARBA" id="ARBA00022801"/>
    </source>
</evidence>
<evidence type="ECO:0000313" key="10">
    <source>
        <dbReference type="EMBL" id="JAG85654.1"/>
    </source>
</evidence>
<dbReference type="Pfam" id="PF01174">
    <property type="entry name" value="SNO"/>
    <property type="match status" value="1"/>
</dbReference>
<dbReference type="GO" id="GO:0016829">
    <property type="term" value="F:lyase activity"/>
    <property type="evidence" value="ECO:0007669"/>
    <property type="project" value="UniProtKB-KW"/>
</dbReference>
<feature type="active site" description="Charge relay system" evidence="7">
    <location>
        <position position="201"/>
    </location>
</feature>
<dbReference type="SUPFAM" id="SSF52317">
    <property type="entry name" value="Class I glutamine amidotransferase-like"/>
    <property type="match status" value="1"/>
</dbReference>
<evidence type="ECO:0000256" key="6">
    <source>
        <dbReference type="ARBA" id="ARBA00049534"/>
    </source>
</evidence>
<dbReference type="PROSITE" id="PS01236">
    <property type="entry name" value="PDXT_SNO_1"/>
    <property type="match status" value="1"/>
</dbReference>
<organism evidence="10">
    <name type="scientific">Wollemia nobilis</name>
    <dbReference type="NCBI Taxonomy" id="56998"/>
    <lineage>
        <taxon>Eukaryota</taxon>
        <taxon>Viridiplantae</taxon>
        <taxon>Streptophyta</taxon>
        <taxon>Embryophyta</taxon>
        <taxon>Tracheophyta</taxon>
        <taxon>Spermatophyta</taxon>
        <taxon>Pinopsida</taxon>
        <taxon>Pinidae</taxon>
        <taxon>Conifers II</taxon>
        <taxon>Araucariales</taxon>
        <taxon>Araucariaceae</taxon>
        <taxon>Wollemia</taxon>
    </lineage>
</organism>
<dbReference type="PIRSF" id="PIRSF005639">
    <property type="entry name" value="Glut_amidoT_SNO"/>
    <property type="match status" value="1"/>
</dbReference>
<dbReference type="PANTHER" id="PTHR31559:SF0">
    <property type="entry name" value="PYRIDOXAL 5'-PHOSPHATE SYNTHASE SUBUNIT SNO1-RELATED"/>
    <property type="match status" value="1"/>
</dbReference>
<dbReference type="InterPro" id="IPR002161">
    <property type="entry name" value="PdxT/SNO"/>
</dbReference>
<feature type="binding site" evidence="8">
    <location>
        <position position="108"/>
    </location>
    <ligand>
        <name>L-glutamine</name>
        <dbReference type="ChEBI" id="CHEBI:58359"/>
    </ligand>
</feature>
<reference evidence="10" key="1">
    <citation type="submission" date="2015-02" db="EMBL/GenBank/DDBJ databases">
        <title>A transcriptome of Wollemia nobilis - a relic of Gondwana.</title>
        <authorList>
            <person name="Chia J.Y."/>
            <person name="Leong Y.S."/>
            <person name="Abdul Karim S."/>
            <person name="Wan Azmi N."/>
            <person name="Hercus R."/>
            <person name="Croft L."/>
        </authorList>
    </citation>
    <scope>NUCLEOTIDE SEQUENCE</scope>
    <source>
        <strain evidence="10">MaeBrown</strain>
        <tissue evidence="10">Leaf</tissue>
    </source>
</reference>
<evidence type="ECO:0000256" key="9">
    <source>
        <dbReference type="SAM" id="MobiDB-lite"/>
    </source>
</evidence>
<feature type="active site" description="Nucleophile" evidence="7">
    <location>
        <position position="78"/>
    </location>
</feature>
<keyword evidence="3" id="KW-0378">Hydrolase</keyword>
<dbReference type="EMBL" id="GCHU01025150">
    <property type="protein sequence ID" value="JAG85654.1"/>
    <property type="molecule type" value="Transcribed_RNA"/>
</dbReference>
<evidence type="ECO:0000256" key="4">
    <source>
        <dbReference type="ARBA" id="ARBA00022962"/>
    </source>
</evidence>
<accession>A0A0C9RQE4</accession>
<comment type="catalytic activity">
    <reaction evidence="6">
        <text>L-glutamine + H2O = L-glutamate + NH4(+)</text>
        <dbReference type="Rhea" id="RHEA:15889"/>
        <dbReference type="ChEBI" id="CHEBI:15377"/>
        <dbReference type="ChEBI" id="CHEBI:28938"/>
        <dbReference type="ChEBI" id="CHEBI:29985"/>
        <dbReference type="ChEBI" id="CHEBI:58359"/>
        <dbReference type="EC" id="3.5.1.2"/>
    </reaction>
</comment>
<sequence length="260" mass="28149">MSVGVLALQGSFHEHLAALGKLGVKGVLVRKPQQLEGLLGLIIPGGESTTIARLAEYHNFIQALQEFSNKGKAIWGTCAGLIFLANRTVGQKKGGQEFIGGLDCTVHRNFFGSQLNSFETEITVPELVAKEGGPEKFRAIFIRAPAIVEVGPSVEILADYTVPTNESTNVFSAAENEVKSQSGKKVIIAVKQGNLLGTAFHPELTSDTRWHSYFLKMLGDNENQTSASIGVKPEPENSQQSPQLKDLPIFQQTEGLSFEL</sequence>
<dbReference type="Gene3D" id="3.40.50.880">
    <property type="match status" value="1"/>
</dbReference>